<dbReference type="Pfam" id="PF07963">
    <property type="entry name" value="N_methyl"/>
    <property type="match status" value="1"/>
</dbReference>
<proteinExistence type="predicted"/>
<sequence length="154" mass="16711">MRHGLRRSALGMTMIELVVAIVILGVGISGMMLAFSTVMGASSNPIVMRQMQAIADEMVAEIALKPYVPVANSPAVGCARVNFNDVTDYNGYTTTDQICTIDGNPIPSLNGYSVNVAIQEGPWYSVPENKRIMVTVSNASQSYVLYRRRTGYAQ</sequence>
<protein>
    <submittedName>
        <fullName evidence="1">Prepilin-type N-terminal cleavage/methylation domain-containing protein</fullName>
    </submittedName>
</protein>
<name>A0ABS5E184_9BURK</name>
<dbReference type="EMBL" id="JAGQDG010000007">
    <property type="protein sequence ID" value="MBQ0937054.1"/>
    <property type="molecule type" value="Genomic_DNA"/>
</dbReference>
<keyword evidence="2" id="KW-1185">Reference proteome</keyword>
<dbReference type="NCBIfam" id="TIGR02532">
    <property type="entry name" value="IV_pilin_GFxxxE"/>
    <property type="match status" value="1"/>
</dbReference>
<evidence type="ECO:0000313" key="2">
    <source>
        <dbReference type="Proteomes" id="UP000672097"/>
    </source>
</evidence>
<accession>A0ABS5E184</accession>
<gene>
    <name evidence="1" type="ORF">KAK11_17130</name>
</gene>
<organism evidence="1 2">
    <name type="scientific">Ideonella paludis</name>
    <dbReference type="NCBI Taxonomy" id="1233411"/>
    <lineage>
        <taxon>Bacteria</taxon>
        <taxon>Pseudomonadati</taxon>
        <taxon>Pseudomonadota</taxon>
        <taxon>Betaproteobacteria</taxon>
        <taxon>Burkholderiales</taxon>
        <taxon>Sphaerotilaceae</taxon>
        <taxon>Ideonella</taxon>
    </lineage>
</organism>
<reference evidence="1 2" key="1">
    <citation type="submission" date="2021-04" db="EMBL/GenBank/DDBJ databases">
        <title>The genome sequence of type strain Ideonella paludis KCTC 32238.</title>
        <authorList>
            <person name="Liu Y."/>
        </authorList>
    </citation>
    <scope>NUCLEOTIDE SEQUENCE [LARGE SCALE GENOMIC DNA]</scope>
    <source>
        <strain evidence="1 2">KCTC 32238</strain>
    </source>
</reference>
<comment type="caution">
    <text evidence="1">The sequence shown here is derived from an EMBL/GenBank/DDBJ whole genome shotgun (WGS) entry which is preliminary data.</text>
</comment>
<dbReference type="RefSeq" id="WP_210810492.1">
    <property type="nucleotide sequence ID" value="NZ_JAGQDG010000007.1"/>
</dbReference>
<dbReference type="InterPro" id="IPR012902">
    <property type="entry name" value="N_methyl_site"/>
</dbReference>
<evidence type="ECO:0000313" key="1">
    <source>
        <dbReference type="EMBL" id="MBQ0937054.1"/>
    </source>
</evidence>
<dbReference type="Proteomes" id="UP000672097">
    <property type="component" value="Unassembled WGS sequence"/>
</dbReference>